<dbReference type="Gene3D" id="2.60.120.10">
    <property type="entry name" value="Jelly Rolls"/>
    <property type="match status" value="1"/>
</dbReference>
<dbReference type="STRING" id="551995.SAMN05192574_110156"/>
<proteinExistence type="predicted"/>
<organism evidence="2 3">
    <name type="scientific">Mucilaginibacter gossypiicola</name>
    <dbReference type="NCBI Taxonomy" id="551995"/>
    <lineage>
        <taxon>Bacteria</taxon>
        <taxon>Pseudomonadati</taxon>
        <taxon>Bacteroidota</taxon>
        <taxon>Sphingobacteriia</taxon>
        <taxon>Sphingobacteriales</taxon>
        <taxon>Sphingobacteriaceae</taxon>
        <taxon>Mucilaginibacter</taxon>
    </lineage>
</organism>
<reference evidence="3" key="1">
    <citation type="submission" date="2016-10" db="EMBL/GenBank/DDBJ databases">
        <authorList>
            <person name="Varghese N."/>
            <person name="Submissions S."/>
        </authorList>
    </citation>
    <scope>NUCLEOTIDE SEQUENCE [LARGE SCALE GENOMIC DNA]</scope>
    <source>
        <strain evidence="3">Gh-48</strain>
    </source>
</reference>
<dbReference type="InterPro" id="IPR014710">
    <property type="entry name" value="RmlC-like_jellyroll"/>
</dbReference>
<dbReference type="Pfam" id="PF00027">
    <property type="entry name" value="cNMP_binding"/>
    <property type="match status" value="1"/>
</dbReference>
<dbReference type="AlphaFoldDB" id="A0A1H8RHB3"/>
<name>A0A1H8RHB3_9SPHI</name>
<accession>A0A1H8RHB3</accession>
<dbReference type="EMBL" id="FOCL01000010">
    <property type="protein sequence ID" value="SEO65785.1"/>
    <property type="molecule type" value="Genomic_DNA"/>
</dbReference>
<sequence>MKEALAKYILKKVKMSDEDLQLILSYFKSRTVKKKEILLHEGGLSNRMYFVVKGCLRIYFIKDVGTEVTRRIIFENDASSSMVSFITENPSNEYIEAVMDSELLYMDRKDFYHLVETLPAWEKFYRHQLEYAYVINTNRLMSFITNDATERYLLLLKENPEIIKRLPNRLVANYLNITQEGLSRLKSKL</sequence>
<keyword evidence="2" id="KW-0418">Kinase</keyword>
<dbReference type="SUPFAM" id="SSF51206">
    <property type="entry name" value="cAMP-binding domain-like"/>
    <property type="match status" value="1"/>
</dbReference>
<dbReference type="OrthoDB" id="1092431at2"/>
<dbReference type="CDD" id="cd00038">
    <property type="entry name" value="CAP_ED"/>
    <property type="match status" value="1"/>
</dbReference>
<dbReference type="InterPro" id="IPR018490">
    <property type="entry name" value="cNMP-bd_dom_sf"/>
</dbReference>
<dbReference type="Proteomes" id="UP000198942">
    <property type="component" value="Unassembled WGS sequence"/>
</dbReference>
<keyword evidence="3" id="KW-1185">Reference proteome</keyword>
<evidence type="ECO:0000313" key="3">
    <source>
        <dbReference type="Proteomes" id="UP000198942"/>
    </source>
</evidence>
<protein>
    <submittedName>
        <fullName evidence="2">cAMP-binding domain of CRP or a regulatory subunit of cAMP-dependent protein kinases</fullName>
    </submittedName>
</protein>
<dbReference type="RefSeq" id="WP_091217519.1">
    <property type="nucleotide sequence ID" value="NZ_FOCL01000010.1"/>
</dbReference>
<dbReference type="PROSITE" id="PS50042">
    <property type="entry name" value="CNMP_BINDING_3"/>
    <property type="match status" value="1"/>
</dbReference>
<evidence type="ECO:0000259" key="1">
    <source>
        <dbReference type="PROSITE" id="PS50042"/>
    </source>
</evidence>
<dbReference type="InterPro" id="IPR000595">
    <property type="entry name" value="cNMP-bd_dom"/>
</dbReference>
<evidence type="ECO:0000313" key="2">
    <source>
        <dbReference type="EMBL" id="SEO65785.1"/>
    </source>
</evidence>
<dbReference type="SMART" id="SM00100">
    <property type="entry name" value="cNMP"/>
    <property type="match status" value="1"/>
</dbReference>
<dbReference type="GO" id="GO:0016301">
    <property type="term" value="F:kinase activity"/>
    <property type="evidence" value="ECO:0007669"/>
    <property type="project" value="UniProtKB-KW"/>
</dbReference>
<feature type="domain" description="Cyclic nucleotide-binding" evidence="1">
    <location>
        <begin position="15"/>
        <end position="115"/>
    </location>
</feature>
<gene>
    <name evidence="2" type="ORF">SAMN05192574_110156</name>
</gene>
<keyword evidence="2" id="KW-0808">Transferase</keyword>